<reference evidence="2 3" key="2">
    <citation type="submission" date="2018-11" db="EMBL/GenBank/DDBJ databases">
        <authorList>
            <consortium name="Pathogen Informatics"/>
        </authorList>
    </citation>
    <scope>NUCLEOTIDE SEQUENCE [LARGE SCALE GENOMIC DNA]</scope>
</reference>
<dbReference type="AlphaFoldDB" id="A0A0N4XGJ0"/>
<dbReference type="WBParaSite" id="NBR_0000164201-mRNA-1">
    <property type="protein sequence ID" value="NBR_0000164201-mRNA-1"/>
    <property type="gene ID" value="NBR_0000164201"/>
</dbReference>
<evidence type="ECO:0000313" key="3">
    <source>
        <dbReference type="Proteomes" id="UP000271162"/>
    </source>
</evidence>
<reference evidence="4" key="1">
    <citation type="submission" date="2017-02" db="UniProtKB">
        <authorList>
            <consortium name="WormBaseParasite"/>
        </authorList>
    </citation>
    <scope>IDENTIFICATION</scope>
</reference>
<evidence type="ECO:0000256" key="1">
    <source>
        <dbReference type="SAM" id="MobiDB-lite"/>
    </source>
</evidence>
<evidence type="ECO:0000313" key="4">
    <source>
        <dbReference type="WBParaSite" id="NBR_0000164201-mRNA-1"/>
    </source>
</evidence>
<accession>A0A0N4XGJ0</accession>
<keyword evidence="3" id="KW-1185">Reference proteome</keyword>
<dbReference type="Proteomes" id="UP000271162">
    <property type="component" value="Unassembled WGS sequence"/>
</dbReference>
<feature type="region of interest" description="Disordered" evidence="1">
    <location>
        <begin position="33"/>
        <end position="98"/>
    </location>
</feature>
<proteinExistence type="predicted"/>
<sequence>MWTDGVIFGLNTLTTALTAVVVSRLASTELLTFNGAGPPPIPQQKSVPPTIKTPTATPIPPGYLASPMPNQASTVEMRVNKSRRSPSVPPQPPEERQC</sequence>
<organism evidence="4">
    <name type="scientific">Nippostrongylus brasiliensis</name>
    <name type="common">Rat hookworm</name>
    <dbReference type="NCBI Taxonomy" id="27835"/>
    <lineage>
        <taxon>Eukaryota</taxon>
        <taxon>Metazoa</taxon>
        <taxon>Ecdysozoa</taxon>
        <taxon>Nematoda</taxon>
        <taxon>Chromadorea</taxon>
        <taxon>Rhabditida</taxon>
        <taxon>Rhabditina</taxon>
        <taxon>Rhabditomorpha</taxon>
        <taxon>Strongyloidea</taxon>
        <taxon>Heligmosomidae</taxon>
        <taxon>Nippostrongylus</taxon>
    </lineage>
</organism>
<evidence type="ECO:0000313" key="2">
    <source>
        <dbReference type="EMBL" id="VDL65207.1"/>
    </source>
</evidence>
<gene>
    <name evidence="2" type="ORF">NBR_LOCUS1643</name>
</gene>
<protein>
    <submittedName>
        <fullName evidence="4">Transmembrane protein</fullName>
    </submittedName>
</protein>
<name>A0A0N4XGJ0_NIPBR</name>
<dbReference type="EMBL" id="UYSL01001413">
    <property type="protein sequence ID" value="VDL65207.1"/>
    <property type="molecule type" value="Genomic_DNA"/>
</dbReference>
<feature type="compositionally biased region" description="Low complexity" evidence="1">
    <location>
        <begin position="43"/>
        <end position="56"/>
    </location>
</feature>